<accession>A0A179B3V1</accession>
<sequence length="321" mass="36943">MSDSKAKPEGAEDAVAVNGVVDGRRIWIEEEPWYLFDGAFPVRFEDGALDWRRLSESEREEVVRVDAHMRGLYGIADPAPRVPAPAPDVPCDLGWFMPISTRRALMDRQGRVCEGRLKGYHEVAGEGRFALEFALDGESWFLLRADGLPWAASRHARYSRVPSVWVDVDMWRYEGGDFLEIGIDVERPEKTDRGRLRTVYIERWPDDEARYGTCPGAGEPREVLTPIRWDGRVWWRNPRWWEGMFPSNESGRGIDYRGLAPTQKKTEGAVSAYCSAIRLWDEPIVHYTRERQARWTEPIGPGVTLEDLRRHYESMGLESPY</sequence>
<protein>
    <submittedName>
        <fullName evidence="1">Uncharacterized protein</fullName>
    </submittedName>
</protein>
<keyword evidence="2" id="KW-1185">Reference proteome</keyword>
<reference evidence="1 2" key="1">
    <citation type="submission" date="2016-04" db="EMBL/GenBank/DDBJ databases">
        <title>Peptidophaga gingivicola gen. nov., sp. nov., isolated from human subgingival plaque.</title>
        <authorList>
            <person name="Beall C.J."/>
            <person name="Mokrzan E.M."/>
            <person name="Griffen A.L."/>
            <person name="Leys E.J."/>
        </authorList>
    </citation>
    <scope>NUCLEOTIDE SEQUENCE [LARGE SCALE GENOMIC DNA]</scope>
    <source>
        <strain evidence="1 2">BA112</strain>
    </source>
</reference>
<dbReference type="OrthoDB" id="3508128at2"/>
<evidence type="ECO:0000313" key="1">
    <source>
        <dbReference type="EMBL" id="OAP86049.1"/>
    </source>
</evidence>
<gene>
    <name evidence="1" type="ORF">A4H34_02405</name>
</gene>
<dbReference type="RefSeq" id="WP_064230948.1">
    <property type="nucleotide sequence ID" value="NZ_LVZK01000001.1"/>
</dbReference>
<comment type="caution">
    <text evidence="1">The sequence shown here is derived from an EMBL/GenBank/DDBJ whole genome shotgun (WGS) entry which is preliminary data.</text>
</comment>
<organism evidence="1 2">
    <name type="scientific">Peptidiphaga gingivicola</name>
    <dbReference type="NCBI Taxonomy" id="2741497"/>
    <lineage>
        <taxon>Bacteria</taxon>
        <taxon>Bacillati</taxon>
        <taxon>Actinomycetota</taxon>
        <taxon>Actinomycetes</taxon>
        <taxon>Actinomycetales</taxon>
        <taxon>Actinomycetaceae</taxon>
        <taxon>Peptidiphaga</taxon>
    </lineage>
</organism>
<proteinExistence type="predicted"/>
<evidence type="ECO:0000313" key="2">
    <source>
        <dbReference type="Proteomes" id="UP000078368"/>
    </source>
</evidence>
<dbReference type="Proteomes" id="UP000078368">
    <property type="component" value="Unassembled WGS sequence"/>
</dbReference>
<name>A0A179B3V1_9ACTO</name>
<dbReference type="AlphaFoldDB" id="A0A179B3V1"/>
<dbReference type="EMBL" id="LVZK01000001">
    <property type="protein sequence ID" value="OAP86049.1"/>
    <property type="molecule type" value="Genomic_DNA"/>
</dbReference>